<comment type="caution">
    <text evidence="13">The sequence shown here is derived from an EMBL/GenBank/DDBJ whole genome shotgun (WGS) entry which is preliminary data.</text>
</comment>
<evidence type="ECO:0000256" key="8">
    <source>
        <dbReference type="ARBA" id="ARBA00042704"/>
    </source>
</evidence>
<keyword evidence="14" id="KW-1185">Reference proteome</keyword>
<evidence type="ECO:0000256" key="5">
    <source>
        <dbReference type="ARBA" id="ARBA00039314"/>
    </source>
</evidence>
<gene>
    <name evidence="13" type="ORF">EKN06_08905</name>
</gene>
<dbReference type="OrthoDB" id="9813296at2"/>
<evidence type="ECO:0000256" key="7">
    <source>
        <dbReference type="ARBA" id="ARBA00042645"/>
    </source>
</evidence>
<evidence type="ECO:0000259" key="12">
    <source>
        <dbReference type="Pfam" id="PF12697"/>
    </source>
</evidence>
<evidence type="ECO:0000256" key="3">
    <source>
        <dbReference type="ARBA" id="ARBA00022946"/>
    </source>
</evidence>
<evidence type="ECO:0000256" key="9">
    <source>
        <dbReference type="ARBA" id="ARBA00046047"/>
    </source>
</evidence>
<accession>A0A437GXC0</accession>
<feature type="domain" description="AB hydrolase-1" evidence="12">
    <location>
        <begin position="32"/>
        <end position="240"/>
    </location>
</feature>
<protein>
    <recommendedName>
        <fullName evidence="5">Palmitoyl-protein thioesterase ABHD10, mitochondrial</fullName>
        <ecNumber evidence="4">3.1.1.93</ecNumber>
        <ecNumber evidence="1">3.1.2.22</ecNumber>
    </recommendedName>
    <alternativeName>
        <fullName evidence="7">Acyl-protein thioesterase ABHD10</fullName>
    </alternativeName>
    <alternativeName>
        <fullName evidence="8">Alpha/beta hydrolase domain-containing protein 10</fullName>
    </alternativeName>
    <alternativeName>
        <fullName evidence="6">Mycophenolic acid acyl-glucuronide esterase, mitochondrial</fullName>
    </alternativeName>
</protein>
<comment type="catalytic activity">
    <reaction evidence="10">
        <text>S-hexadecanoyl-L-cysteinyl-[protein] + H2O = L-cysteinyl-[protein] + hexadecanoate + H(+)</text>
        <dbReference type="Rhea" id="RHEA:19233"/>
        <dbReference type="Rhea" id="RHEA-COMP:10131"/>
        <dbReference type="Rhea" id="RHEA-COMP:11032"/>
        <dbReference type="ChEBI" id="CHEBI:7896"/>
        <dbReference type="ChEBI" id="CHEBI:15377"/>
        <dbReference type="ChEBI" id="CHEBI:15378"/>
        <dbReference type="ChEBI" id="CHEBI:29950"/>
        <dbReference type="ChEBI" id="CHEBI:74151"/>
        <dbReference type="EC" id="3.1.2.22"/>
    </reaction>
    <physiologicalReaction direction="left-to-right" evidence="10">
        <dbReference type="Rhea" id="RHEA:19234"/>
    </physiologicalReaction>
</comment>
<dbReference type="Pfam" id="PF12697">
    <property type="entry name" value="Abhydrolase_6"/>
    <property type="match status" value="1"/>
</dbReference>
<evidence type="ECO:0000256" key="6">
    <source>
        <dbReference type="ARBA" id="ARBA00041520"/>
    </source>
</evidence>
<evidence type="ECO:0000313" key="14">
    <source>
        <dbReference type="Proteomes" id="UP000283003"/>
    </source>
</evidence>
<proteinExistence type="predicted"/>
<dbReference type="PANTHER" id="PTHR16138:SF7">
    <property type="entry name" value="PALMITOYL-PROTEIN THIOESTERASE ABHD10, MITOCHONDRIAL"/>
    <property type="match status" value="1"/>
</dbReference>
<dbReference type="InterPro" id="IPR052382">
    <property type="entry name" value="ABHD10_acyl-thioesterase"/>
</dbReference>
<keyword evidence="2 13" id="KW-0378">Hydrolase</keyword>
<evidence type="ECO:0000256" key="11">
    <source>
        <dbReference type="ARBA" id="ARBA00047972"/>
    </source>
</evidence>
<evidence type="ECO:0000256" key="2">
    <source>
        <dbReference type="ARBA" id="ARBA00022801"/>
    </source>
</evidence>
<dbReference type="EC" id="3.1.1.93" evidence="4"/>
<dbReference type="SUPFAM" id="SSF53474">
    <property type="entry name" value="alpha/beta-Hydrolases"/>
    <property type="match status" value="1"/>
</dbReference>
<comment type="function">
    <text evidence="9">Acts as an acyl-protein thioesterase that hydrolyzes fatty acids from acylated residues in proteins. Regulates the mitochondrial S-depalmitoylation of the nucleophilic active site residue of peroxiredoxin-5/PRDX5, a key antioxidant protein, therefore modulating mitochondrial antioxidant ability. Also catalyzes the deglucuronidation of mycophenolic acid acyl-glucuronide, an active metabolite of the immunosuppressant drug mycophenolate.</text>
</comment>
<evidence type="ECO:0000256" key="1">
    <source>
        <dbReference type="ARBA" id="ARBA00012423"/>
    </source>
</evidence>
<name>A0A437GXC0_9SPHN</name>
<dbReference type="AlphaFoldDB" id="A0A437GXC0"/>
<sequence>MTVPYLPPIQHFTTDNGLSVAYRHAAGSAPTIVFLPGYMSDMEGGKAVAVMADAMARGQACLLLDYSGCGNSGGDFADGTLSRWRDEVVALIAHVGAGLADVPVVLAGSSMGGWLMLLVAEKLVAMAGPDAVRALVGIAPAPDFVAWGYSDEQKATLEGGEIWLEDNSYGPEPTPYHPAFYRDAQTHLRLDTGIGLSCPVRILQGQRDPDVPWQTALRLAEALVADDVCIHLIKDGDHRLSRDADIALLLSTVREVSA</sequence>
<dbReference type="Gene3D" id="3.40.50.1820">
    <property type="entry name" value="alpha/beta hydrolase"/>
    <property type="match status" value="1"/>
</dbReference>
<organism evidence="13 14">
    <name type="scientific">Croceicoccus ponticola</name>
    <dbReference type="NCBI Taxonomy" id="2217664"/>
    <lineage>
        <taxon>Bacteria</taxon>
        <taxon>Pseudomonadati</taxon>
        <taxon>Pseudomonadota</taxon>
        <taxon>Alphaproteobacteria</taxon>
        <taxon>Sphingomonadales</taxon>
        <taxon>Erythrobacteraceae</taxon>
        <taxon>Croceicoccus</taxon>
    </lineage>
</organism>
<dbReference type="PANTHER" id="PTHR16138">
    <property type="entry name" value="MYCOPHENOLIC ACID ACYL-GLUCURONIDE ESTERASE, MITOCHONDRIAL"/>
    <property type="match status" value="1"/>
</dbReference>
<dbReference type="GO" id="GO:0008474">
    <property type="term" value="F:palmitoyl-(protein) hydrolase activity"/>
    <property type="evidence" value="ECO:0007669"/>
    <property type="project" value="UniProtKB-EC"/>
</dbReference>
<dbReference type="GO" id="GO:0102390">
    <property type="term" value="F:mycophenolic acid acyl-glucuronide esterase activity"/>
    <property type="evidence" value="ECO:0007669"/>
    <property type="project" value="UniProtKB-EC"/>
</dbReference>
<reference evidence="13 14" key="1">
    <citation type="submission" date="2018-12" db="EMBL/GenBank/DDBJ databases">
        <title>Croceicoccus ponticola sp. nov., a lipolytic bacterium isolated from seawater.</title>
        <authorList>
            <person name="Yoon J.-H."/>
        </authorList>
    </citation>
    <scope>NUCLEOTIDE SEQUENCE [LARGE SCALE GENOMIC DNA]</scope>
    <source>
        <strain evidence="13 14">GM-16</strain>
    </source>
</reference>
<dbReference type="InterPro" id="IPR029058">
    <property type="entry name" value="AB_hydrolase_fold"/>
</dbReference>
<dbReference type="InterPro" id="IPR000073">
    <property type="entry name" value="AB_hydrolase_1"/>
</dbReference>
<keyword evidence="3" id="KW-0809">Transit peptide</keyword>
<dbReference type="Proteomes" id="UP000283003">
    <property type="component" value="Unassembled WGS sequence"/>
</dbReference>
<dbReference type="EC" id="3.1.2.22" evidence="1"/>
<dbReference type="EMBL" id="RXOL01000003">
    <property type="protein sequence ID" value="RVQ67043.1"/>
    <property type="molecule type" value="Genomic_DNA"/>
</dbReference>
<evidence type="ECO:0000256" key="4">
    <source>
        <dbReference type="ARBA" id="ARBA00039132"/>
    </source>
</evidence>
<comment type="catalytic activity">
    <reaction evidence="11">
        <text>mycophenolic acid O-acyl-beta-D-glucuronide + H2O = mycophenolate + D-glucuronate + H(+)</text>
        <dbReference type="Rhea" id="RHEA:34179"/>
        <dbReference type="ChEBI" id="CHEBI:15377"/>
        <dbReference type="ChEBI" id="CHEBI:15378"/>
        <dbReference type="ChEBI" id="CHEBI:58720"/>
        <dbReference type="ChEBI" id="CHEBI:62932"/>
        <dbReference type="ChEBI" id="CHEBI:66982"/>
        <dbReference type="EC" id="3.1.1.93"/>
    </reaction>
    <physiologicalReaction direction="left-to-right" evidence="11">
        <dbReference type="Rhea" id="RHEA:34180"/>
    </physiologicalReaction>
</comment>
<evidence type="ECO:0000256" key="10">
    <source>
        <dbReference type="ARBA" id="ARBA00047409"/>
    </source>
</evidence>
<dbReference type="RefSeq" id="WP_127612553.1">
    <property type="nucleotide sequence ID" value="NZ_RXOL01000003.1"/>
</dbReference>
<evidence type="ECO:0000313" key="13">
    <source>
        <dbReference type="EMBL" id="RVQ67043.1"/>
    </source>
</evidence>